<dbReference type="Proteomes" id="UP000249873">
    <property type="component" value="Chromosome"/>
</dbReference>
<reference evidence="1 2" key="1">
    <citation type="submission" date="2018-05" db="EMBL/GenBank/DDBJ databases">
        <title>Complete genome sequence of Arcticibacterium luteifluviistationis SM1504T, a cytophagaceae bacterium isolated from Arctic surface seawater.</title>
        <authorList>
            <person name="Li Y."/>
            <person name="Qin Q.-L."/>
        </authorList>
    </citation>
    <scope>NUCLEOTIDE SEQUENCE [LARGE SCALE GENOMIC DNA]</scope>
    <source>
        <strain evidence="1 2">SM1504</strain>
    </source>
</reference>
<accession>A0A2Z4GGM0</accession>
<protein>
    <submittedName>
        <fullName evidence="1">Uncharacterized protein</fullName>
    </submittedName>
</protein>
<dbReference type="OrthoDB" id="9984729at2"/>
<name>A0A2Z4GGM0_9BACT</name>
<evidence type="ECO:0000313" key="2">
    <source>
        <dbReference type="Proteomes" id="UP000249873"/>
    </source>
</evidence>
<dbReference type="AlphaFoldDB" id="A0A2Z4GGM0"/>
<dbReference type="KEGG" id="als:DJ013_17915"/>
<evidence type="ECO:0000313" key="1">
    <source>
        <dbReference type="EMBL" id="AWV99943.1"/>
    </source>
</evidence>
<dbReference type="RefSeq" id="WP_111373311.1">
    <property type="nucleotide sequence ID" value="NZ_CP029480.1"/>
</dbReference>
<gene>
    <name evidence="1" type="ORF">DJ013_17915</name>
</gene>
<proteinExistence type="predicted"/>
<dbReference type="PROSITE" id="PS51257">
    <property type="entry name" value="PROKAR_LIPOPROTEIN"/>
    <property type="match status" value="1"/>
</dbReference>
<keyword evidence="2" id="KW-1185">Reference proteome</keyword>
<dbReference type="EMBL" id="CP029480">
    <property type="protein sequence ID" value="AWV99943.1"/>
    <property type="molecule type" value="Genomic_DNA"/>
</dbReference>
<sequence length="184" mass="20943">MKNLLLFLTAMLAVSCSSNSEKNRDTEIFEHLQKLEADQIAADIEIDGEQVLDKRERFNPNVILNADSCHLSFENSDGANIRLKLEGENWHNLSKKRISFKDGVLTSEINSGSFSILQKTGKEFTLKDGWAEIRQLNQEACIITIHGMLKSSELNEPTKPINGLIVWKKPKELDLNSPFRSFYF</sequence>
<organism evidence="1 2">
    <name type="scientific">Arcticibacterium luteifluviistationis</name>
    <dbReference type="NCBI Taxonomy" id="1784714"/>
    <lineage>
        <taxon>Bacteria</taxon>
        <taxon>Pseudomonadati</taxon>
        <taxon>Bacteroidota</taxon>
        <taxon>Cytophagia</taxon>
        <taxon>Cytophagales</taxon>
        <taxon>Leadbetterellaceae</taxon>
        <taxon>Arcticibacterium</taxon>
    </lineage>
</organism>